<keyword evidence="7 14" id="KW-0378">Hydrolase</keyword>
<dbReference type="InterPro" id="IPR001223">
    <property type="entry name" value="Glyco_hydro18_cat"/>
</dbReference>
<dbReference type="InterPro" id="IPR011583">
    <property type="entry name" value="Chitinase_II/V-like_cat"/>
</dbReference>
<dbReference type="PROSITE" id="PS51782">
    <property type="entry name" value="LYSM"/>
    <property type="match status" value="1"/>
</dbReference>
<dbReference type="PROSITE" id="PS51910">
    <property type="entry name" value="GH18_2"/>
    <property type="match status" value="1"/>
</dbReference>
<feature type="domain" description="LysM" evidence="18">
    <location>
        <begin position="339"/>
        <end position="384"/>
    </location>
</feature>
<dbReference type="InterPro" id="IPR001002">
    <property type="entry name" value="Chitin-bd_1"/>
</dbReference>
<dbReference type="InterPro" id="IPR018392">
    <property type="entry name" value="LysM"/>
</dbReference>
<dbReference type="RefSeq" id="XP_062738688.1">
    <property type="nucleotide sequence ID" value="XM_062872094.1"/>
</dbReference>
<dbReference type="SUPFAM" id="SSF54556">
    <property type="entry name" value="Chitinase insertion domain"/>
    <property type="match status" value="1"/>
</dbReference>
<comment type="subcellular location">
    <subcellularLocation>
        <location evidence="2">Secreted</location>
    </subcellularLocation>
</comment>
<keyword evidence="6 13" id="KW-0147">Chitin-binding</keyword>
<name>A0ABR0G1U8_9PEZI</name>
<dbReference type="PROSITE" id="PS01095">
    <property type="entry name" value="GH18_1"/>
    <property type="match status" value="1"/>
</dbReference>
<dbReference type="SMART" id="SM00636">
    <property type="entry name" value="Glyco_18"/>
    <property type="match status" value="1"/>
</dbReference>
<keyword evidence="12" id="KW-0624">Polysaccharide degradation</keyword>
<comment type="similarity">
    <text evidence="3">Belongs to the glycosyl hydrolase 18 family. Chitinase class V subfamily.</text>
</comment>
<dbReference type="InterPro" id="IPR029070">
    <property type="entry name" value="Chitinase_insertion_sf"/>
</dbReference>
<feature type="domain" description="Chitin-binding type-1" evidence="17">
    <location>
        <begin position="1525"/>
        <end position="1572"/>
    </location>
</feature>
<evidence type="ECO:0000259" key="17">
    <source>
        <dbReference type="PROSITE" id="PS50941"/>
    </source>
</evidence>
<evidence type="ECO:0000256" key="1">
    <source>
        <dbReference type="ARBA" id="ARBA00000822"/>
    </source>
</evidence>
<evidence type="ECO:0000259" key="18">
    <source>
        <dbReference type="PROSITE" id="PS51782"/>
    </source>
</evidence>
<dbReference type="InterPro" id="IPR053214">
    <property type="entry name" value="LysM12-like"/>
</dbReference>
<accession>A0ABR0G1U8</accession>
<dbReference type="SUPFAM" id="SSF57016">
    <property type="entry name" value="Plant lectins/antimicrobial peptides"/>
    <property type="match status" value="4"/>
</dbReference>
<dbReference type="Proteomes" id="UP001322138">
    <property type="component" value="Unassembled WGS sequence"/>
</dbReference>
<dbReference type="Gene3D" id="3.30.60.10">
    <property type="entry name" value="Endochitinase-like"/>
    <property type="match status" value="3"/>
</dbReference>
<dbReference type="SMART" id="SM00257">
    <property type="entry name" value="LysM"/>
    <property type="match status" value="2"/>
</dbReference>
<evidence type="ECO:0000256" key="14">
    <source>
        <dbReference type="RuleBase" id="RU000489"/>
    </source>
</evidence>
<dbReference type="SUPFAM" id="SSF54106">
    <property type="entry name" value="LysM domain"/>
    <property type="match status" value="1"/>
</dbReference>
<dbReference type="Pfam" id="PF00704">
    <property type="entry name" value="Glyco_hydro_18"/>
    <property type="match status" value="1"/>
</dbReference>
<comment type="caution">
    <text evidence="13">Lacks conserved residue(s) required for the propagation of feature annotation.</text>
</comment>
<dbReference type="EMBL" id="JAFFGZ010000001">
    <property type="protein sequence ID" value="KAK4649713.1"/>
    <property type="molecule type" value="Genomic_DNA"/>
</dbReference>
<sequence length="1683" mass="175007">MWFSPSPVSAGALASLLLSQATALQVNGGSDRLNSYLAAHPVPTKPAAAAVPASANPNTLAPELVNLALSHCPAGCDESGLRPGNWTLYPRLGRLLMCNQTMLLDFSLYTSLRKDETIRACTASSAITLGASNIGNTTHEEASCLPGGSLTQVQESLQLAFNKTDTPATLEDFDAAAQQLIAMLSQREDSNCNDTTSFAYSNSVAVGLFAGSGVRGIPATVLQQLTSKIKSTGFSGSFVAQLCSKGGRSSKYSFGIVASGDRDVSLVQDAVATWASGKCITSFDDAEDWLDITLSVPSLVSSSTAGLGNSTAGFGNSTARATRSRDGSSAMLNRRAECSTIQVSSGDTCESLAAECGISPYDFTVYNPSSTLCSTLVAGQHVCCSAGTMPDFRPQPNPDGTCAAHYVVPGESCSVLGAANSLTNAEIESFNTNTWGWQGCGNVQAYQFICLSTGAPPMPAPIANAVCGPQKPGTVQPGPGISLASLNPCPLNACCNKHGQCGINNDFCTESESETGAPGTSAPGENGCISNCGTDIVIGSAPAQYMNIGYFEGYNLNRPCLNMKITAMDLTPYTHIHLAFGHVSSTYAVDVSPIQEQWELFTQLSGFKKILSLGGWSFSAEPPTYHIFRDAVKPANQDTFVANIVSFVTEHELDGIDIDWEYPAAPDIPGIPPGTAEDADNYLTFFTKLRAAMPSSKSVSFCAPASFWYLKGYHIDEMAALADYIVYMTYDLHGQWDYANQHAIDGCPAGNCLRSQTNITETLLALAMITKAGVPSSKLAVGVTSYGRSFQMTTPGCTGPMCTYTGGESGAYPGPCTGTAGYIANAEINAILDGTGFWKTPSGALEPITSYSSYFDTDSHSNVAVYESTQWVGYMDNTVKADRTALYKILNMGGVVDWAIDLDGFGGDSIGDSDPDADIVYPPPSIWDSDDRWTGCSPPCVIVFPPYPLSAPHTVTSWPALTTTLLSSAEGGSGVFIKTTTIPVPSFVISDVSLHPVTLQSTDTATYKINPVQSITPTSFVWTLPPNHATFPVASPTPTTSTDTDIPLVIIPPVTFHPTPVPVTIQPQPTYKIDYPDPPIPVRPVTIKPNPTPTPPGCTSGCGKRDCGIFGCGNDGCGLFGCGGGCGIFGCGGGCGPFGCGGGCSPLGCTPSCPLGLCGGPGCLIPGGCGNTQGTNGGDSNNDCEATVTASACTHLVTSYSAWYMASSTTTTETTCVTSTGCNGQDTVVKTTPGSPECSLDSDIAAAYSAEQAADQTIIGGKQVPLAFAPTNGPGYDGSKFTAKQFGLTETITVIKTSTVTNTATKTTTVVVPPTATADCGYWVSDFFYIFNVYNIDGWSTDGGSRLKSEEKGCGALTGWQWHERTSTRRARAYFQLPFFMKSGCVERAIVSAGGPKLSCTFEGYDFILKKRSEEMSKASLPMRRRQLISDTASLPSRTETGTRTENSTRTETAGLYTPEPWGPGLTETFMTTMDEISKSTYTTEIVLASYEVTMTGTTSGTVSDTTTSTTSSTVPTSTSNLSTDGLCGAANGGTICLGTAFGDCCSEYGYCGDTSGHCGSGCQSDFGICDAITGPPVSTDGTCSSLSTPGGATCAGSAFGDCCSASGYCGATAAYCGTGCQADFGMCSSSGPPVSTDGLCGQPSGTTCEGSAFGDCCSEYGFCGATNAYCGTGCQAAFGTCA</sequence>
<evidence type="ECO:0000256" key="6">
    <source>
        <dbReference type="ARBA" id="ARBA00022669"/>
    </source>
</evidence>
<keyword evidence="5" id="KW-0964">Secreted</keyword>
<feature type="signal peptide" evidence="16">
    <location>
        <begin position="1"/>
        <end position="23"/>
    </location>
</feature>
<feature type="disulfide bond" evidence="13">
    <location>
        <begin position="1603"/>
        <end position="1617"/>
    </location>
</feature>
<evidence type="ECO:0000256" key="11">
    <source>
        <dbReference type="ARBA" id="ARBA00023295"/>
    </source>
</evidence>
<evidence type="ECO:0000256" key="9">
    <source>
        <dbReference type="ARBA" id="ARBA00023026"/>
    </source>
</evidence>
<comment type="caution">
    <text evidence="20">The sequence shown here is derived from an EMBL/GenBank/DDBJ whole genome shotgun (WGS) entry which is preliminary data.</text>
</comment>
<keyword evidence="8" id="KW-0146">Chitin degradation</keyword>
<keyword evidence="16" id="KW-0732">Signal</keyword>
<evidence type="ECO:0000256" key="2">
    <source>
        <dbReference type="ARBA" id="ARBA00004613"/>
    </source>
</evidence>
<evidence type="ECO:0000313" key="21">
    <source>
        <dbReference type="Proteomes" id="UP001322138"/>
    </source>
</evidence>
<evidence type="ECO:0000256" key="5">
    <source>
        <dbReference type="ARBA" id="ARBA00022525"/>
    </source>
</evidence>
<evidence type="ECO:0000256" key="15">
    <source>
        <dbReference type="SAM" id="MobiDB-lite"/>
    </source>
</evidence>
<organism evidence="20 21">
    <name type="scientific">Podospora bellae-mahoneyi</name>
    <dbReference type="NCBI Taxonomy" id="2093777"/>
    <lineage>
        <taxon>Eukaryota</taxon>
        <taxon>Fungi</taxon>
        <taxon>Dikarya</taxon>
        <taxon>Ascomycota</taxon>
        <taxon>Pezizomycotina</taxon>
        <taxon>Sordariomycetes</taxon>
        <taxon>Sordariomycetidae</taxon>
        <taxon>Sordariales</taxon>
        <taxon>Podosporaceae</taxon>
        <taxon>Podospora</taxon>
    </lineage>
</organism>
<evidence type="ECO:0000256" key="8">
    <source>
        <dbReference type="ARBA" id="ARBA00023024"/>
    </source>
</evidence>
<evidence type="ECO:0000256" key="3">
    <source>
        <dbReference type="ARBA" id="ARBA00008682"/>
    </source>
</evidence>
<dbReference type="Gene3D" id="3.10.50.10">
    <property type="match status" value="1"/>
</dbReference>
<evidence type="ECO:0000256" key="13">
    <source>
        <dbReference type="PROSITE-ProRule" id="PRU00261"/>
    </source>
</evidence>
<dbReference type="PANTHER" id="PTHR47700:SF2">
    <property type="entry name" value="CHITINASE"/>
    <property type="match status" value="1"/>
</dbReference>
<keyword evidence="13" id="KW-1015">Disulfide bond</keyword>
<protein>
    <recommendedName>
        <fullName evidence="4">chitinase</fullName>
        <ecNumber evidence="4">3.2.1.14</ecNumber>
    </recommendedName>
</protein>
<feature type="disulfide bond" evidence="13">
    <location>
        <begin position="1657"/>
        <end position="1671"/>
    </location>
</feature>
<dbReference type="Pfam" id="PF01476">
    <property type="entry name" value="LysM"/>
    <property type="match status" value="1"/>
</dbReference>
<dbReference type="Gene3D" id="3.10.350.10">
    <property type="entry name" value="LysM domain"/>
    <property type="match status" value="2"/>
</dbReference>
<feature type="domain" description="Chitin-binding type-1" evidence="17">
    <location>
        <begin position="1581"/>
        <end position="1630"/>
    </location>
</feature>
<dbReference type="CDD" id="cd02878">
    <property type="entry name" value="GH18_zymocin_alpha"/>
    <property type="match status" value="1"/>
</dbReference>
<feature type="disulfide bond" evidence="13">
    <location>
        <begin position="1545"/>
        <end position="1559"/>
    </location>
</feature>
<proteinExistence type="inferred from homology"/>
<dbReference type="GeneID" id="87891194"/>
<dbReference type="EC" id="3.2.1.14" evidence="4"/>
<evidence type="ECO:0000256" key="10">
    <source>
        <dbReference type="ARBA" id="ARBA00023277"/>
    </source>
</evidence>
<evidence type="ECO:0000259" key="19">
    <source>
        <dbReference type="PROSITE" id="PS51910"/>
    </source>
</evidence>
<keyword evidence="9" id="KW-0843">Virulence</keyword>
<dbReference type="InterPro" id="IPR017853">
    <property type="entry name" value="GH"/>
</dbReference>
<dbReference type="Gene3D" id="3.20.20.80">
    <property type="entry name" value="Glycosidases"/>
    <property type="match status" value="1"/>
</dbReference>
<dbReference type="PANTHER" id="PTHR47700">
    <property type="entry name" value="V CHITINASE, PUTATIVE (AFU_ORTHOLOGUE AFUA_6G13720)-RELATED"/>
    <property type="match status" value="1"/>
</dbReference>
<dbReference type="CDD" id="cd00118">
    <property type="entry name" value="LysM"/>
    <property type="match status" value="1"/>
</dbReference>
<evidence type="ECO:0000256" key="4">
    <source>
        <dbReference type="ARBA" id="ARBA00012729"/>
    </source>
</evidence>
<feature type="domain" description="Chitin-binding type-1" evidence="17">
    <location>
        <begin position="1638"/>
        <end position="1683"/>
    </location>
</feature>
<reference evidence="20 21" key="1">
    <citation type="journal article" date="2023" name="bioRxiv">
        <title>High-quality genome assemblies of four members of thePodospora anserinaspecies complex.</title>
        <authorList>
            <person name="Ament-Velasquez S.L."/>
            <person name="Vogan A.A."/>
            <person name="Wallerman O."/>
            <person name="Hartmann F."/>
            <person name="Gautier V."/>
            <person name="Silar P."/>
            <person name="Giraud T."/>
            <person name="Johannesson H."/>
        </authorList>
    </citation>
    <scope>NUCLEOTIDE SEQUENCE [LARGE SCALE GENOMIC DNA]</scope>
    <source>
        <strain evidence="20 21">CBS 112042</strain>
    </source>
</reference>
<feature type="chain" id="PRO_5045439636" description="chitinase" evidence="16">
    <location>
        <begin position="24"/>
        <end position="1683"/>
    </location>
</feature>
<dbReference type="Pfam" id="PF00187">
    <property type="entry name" value="Chitin_bind_1"/>
    <property type="match status" value="1"/>
</dbReference>
<dbReference type="InterPro" id="IPR001579">
    <property type="entry name" value="Glyco_hydro_18_chit_AS"/>
</dbReference>
<dbReference type="PROSITE" id="PS50941">
    <property type="entry name" value="CHIT_BIND_I_2"/>
    <property type="match status" value="3"/>
</dbReference>
<evidence type="ECO:0000256" key="16">
    <source>
        <dbReference type="SAM" id="SignalP"/>
    </source>
</evidence>
<dbReference type="InterPro" id="IPR036779">
    <property type="entry name" value="LysM_dom_sf"/>
</dbReference>
<evidence type="ECO:0000256" key="7">
    <source>
        <dbReference type="ARBA" id="ARBA00022801"/>
    </source>
</evidence>
<keyword evidence="11 14" id="KW-0326">Glycosidase</keyword>
<feature type="domain" description="GH18" evidence="19">
    <location>
        <begin position="545"/>
        <end position="923"/>
    </location>
</feature>
<keyword evidence="10" id="KW-0119">Carbohydrate metabolism</keyword>
<keyword evidence="21" id="KW-1185">Reference proteome</keyword>
<dbReference type="CDD" id="cd11618">
    <property type="entry name" value="ChtBD1_1"/>
    <property type="match status" value="3"/>
</dbReference>
<feature type="compositionally biased region" description="Polar residues" evidence="15">
    <location>
        <begin position="1431"/>
        <end position="1440"/>
    </location>
</feature>
<comment type="catalytic activity">
    <reaction evidence="1">
        <text>Random endo-hydrolysis of N-acetyl-beta-D-glucosaminide (1-&gt;4)-beta-linkages in chitin and chitodextrins.</text>
        <dbReference type="EC" id="3.2.1.14"/>
    </reaction>
</comment>
<evidence type="ECO:0000313" key="20">
    <source>
        <dbReference type="EMBL" id="KAK4649713.1"/>
    </source>
</evidence>
<feature type="region of interest" description="Disordered" evidence="15">
    <location>
        <begin position="1431"/>
        <end position="1462"/>
    </location>
</feature>
<dbReference type="SMART" id="SM00270">
    <property type="entry name" value="ChtBD1"/>
    <property type="match status" value="4"/>
</dbReference>
<gene>
    <name evidence="20" type="ORF">QC761_0024190</name>
</gene>
<dbReference type="InterPro" id="IPR036861">
    <property type="entry name" value="Endochitinase-like_sf"/>
</dbReference>
<evidence type="ECO:0000256" key="12">
    <source>
        <dbReference type="ARBA" id="ARBA00023326"/>
    </source>
</evidence>
<dbReference type="SUPFAM" id="SSF51445">
    <property type="entry name" value="(Trans)glycosidases"/>
    <property type="match status" value="1"/>
</dbReference>